<dbReference type="GO" id="GO:0008270">
    <property type="term" value="F:zinc ion binding"/>
    <property type="evidence" value="ECO:0007669"/>
    <property type="project" value="UniProtKB-KW"/>
</dbReference>
<reference evidence="12" key="1">
    <citation type="submission" date="2019-01" db="EMBL/GenBank/DDBJ databases">
        <title>Draft genome sequences of three monokaryotic isolates of the white-rot basidiomycete fungus Dichomitus squalens.</title>
        <authorList>
            <consortium name="DOE Joint Genome Institute"/>
            <person name="Lopez S.C."/>
            <person name="Andreopoulos B."/>
            <person name="Pangilinan J."/>
            <person name="Lipzen A."/>
            <person name="Riley R."/>
            <person name="Ahrendt S."/>
            <person name="Ng V."/>
            <person name="Barry K."/>
            <person name="Daum C."/>
            <person name="Grigoriev I.V."/>
            <person name="Hilden K.S."/>
            <person name="Makela M.R."/>
            <person name="de Vries R.P."/>
        </authorList>
    </citation>
    <scope>NUCLEOTIDE SEQUENCE [LARGE SCALE GENOMIC DNA]</scope>
    <source>
        <strain evidence="12">OM18370.1</strain>
    </source>
</reference>
<feature type="compositionally biased region" description="Low complexity" evidence="10">
    <location>
        <begin position="1"/>
        <end position="15"/>
    </location>
</feature>
<dbReference type="GO" id="GO:0000122">
    <property type="term" value="P:negative regulation of transcription by RNA polymerase II"/>
    <property type="evidence" value="ECO:0007669"/>
    <property type="project" value="TreeGrafter"/>
</dbReference>
<comment type="similarity">
    <text evidence="2">Belongs to the NFX1 family.</text>
</comment>
<keyword evidence="4" id="KW-0677">Repeat</keyword>
<dbReference type="InterPro" id="IPR000967">
    <property type="entry name" value="Znf_NFX1"/>
</dbReference>
<dbReference type="Gene3D" id="3.30.1370.50">
    <property type="entry name" value="R3H-like domain"/>
    <property type="match status" value="1"/>
</dbReference>
<feature type="compositionally biased region" description="Basic and acidic residues" evidence="10">
    <location>
        <begin position="73"/>
        <end position="84"/>
    </location>
</feature>
<dbReference type="InterPro" id="IPR001374">
    <property type="entry name" value="R3H_dom"/>
</dbReference>
<comment type="subcellular location">
    <subcellularLocation>
        <location evidence="1">Nucleus</location>
    </subcellularLocation>
</comment>
<dbReference type="GO" id="GO:0005634">
    <property type="term" value="C:nucleus"/>
    <property type="evidence" value="ECO:0007669"/>
    <property type="project" value="UniProtKB-SubCell"/>
</dbReference>
<dbReference type="Pfam" id="PF01422">
    <property type="entry name" value="zf-NF-X1"/>
    <property type="match status" value="7"/>
</dbReference>
<dbReference type="GO" id="GO:0000977">
    <property type="term" value="F:RNA polymerase II transcription regulatory region sequence-specific DNA binding"/>
    <property type="evidence" value="ECO:0007669"/>
    <property type="project" value="TreeGrafter"/>
</dbReference>
<keyword evidence="6" id="KW-0862">Zinc</keyword>
<evidence type="ECO:0000313" key="12">
    <source>
        <dbReference type="EMBL" id="TBU26154.1"/>
    </source>
</evidence>
<dbReference type="AlphaFoldDB" id="A0A4Q9MFJ6"/>
<dbReference type="SMART" id="SM00393">
    <property type="entry name" value="R3H"/>
    <property type="match status" value="1"/>
</dbReference>
<dbReference type="GO" id="GO:0000981">
    <property type="term" value="F:DNA-binding transcription factor activity, RNA polymerase II-specific"/>
    <property type="evidence" value="ECO:0007669"/>
    <property type="project" value="TreeGrafter"/>
</dbReference>
<dbReference type="CDD" id="cd06008">
    <property type="entry name" value="NF-X1-zinc-finger"/>
    <property type="match status" value="6"/>
</dbReference>
<feature type="domain" description="R3H" evidence="11">
    <location>
        <begin position="919"/>
        <end position="981"/>
    </location>
</feature>
<dbReference type="PANTHER" id="PTHR12360">
    <property type="entry name" value="NUCLEAR TRANSCRIPTION FACTOR, X-BOX BINDING 1 NFX1"/>
    <property type="match status" value="1"/>
</dbReference>
<evidence type="ECO:0000256" key="1">
    <source>
        <dbReference type="ARBA" id="ARBA00004123"/>
    </source>
</evidence>
<dbReference type="SMART" id="SM00438">
    <property type="entry name" value="ZnF_NFX"/>
    <property type="match status" value="8"/>
</dbReference>
<dbReference type="Pfam" id="PF01424">
    <property type="entry name" value="R3H"/>
    <property type="match status" value="1"/>
</dbReference>
<evidence type="ECO:0000256" key="8">
    <source>
        <dbReference type="ARBA" id="ARBA00023163"/>
    </source>
</evidence>
<evidence type="ECO:0000256" key="6">
    <source>
        <dbReference type="ARBA" id="ARBA00022833"/>
    </source>
</evidence>
<dbReference type="SUPFAM" id="SSF82708">
    <property type="entry name" value="R3H domain"/>
    <property type="match status" value="1"/>
</dbReference>
<feature type="region of interest" description="Disordered" evidence="10">
    <location>
        <begin position="1019"/>
        <end position="1108"/>
    </location>
</feature>
<keyword evidence="9" id="KW-0539">Nucleus</keyword>
<organism evidence="12">
    <name type="scientific">Dichomitus squalens</name>
    <dbReference type="NCBI Taxonomy" id="114155"/>
    <lineage>
        <taxon>Eukaryota</taxon>
        <taxon>Fungi</taxon>
        <taxon>Dikarya</taxon>
        <taxon>Basidiomycota</taxon>
        <taxon>Agaricomycotina</taxon>
        <taxon>Agaricomycetes</taxon>
        <taxon>Polyporales</taxon>
        <taxon>Polyporaceae</taxon>
        <taxon>Dichomitus</taxon>
    </lineage>
</organism>
<dbReference type="InterPro" id="IPR036867">
    <property type="entry name" value="R3H_dom_sf"/>
</dbReference>
<feature type="compositionally biased region" description="Basic residues" evidence="10">
    <location>
        <begin position="23"/>
        <end position="35"/>
    </location>
</feature>
<dbReference type="InterPro" id="IPR034078">
    <property type="entry name" value="NFX1_fam"/>
</dbReference>
<keyword evidence="5" id="KW-0863">Zinc-finger</keyword>
<evidence type="ECO:0000256" key="5">
    <source>
        <dbReference type="ARBA" id="ARBA00022771"/>
    </source>
</evidence>
<keyword evidence="3" id="KW-0479">Metal-binding</keyword>
<feature type="compositionally biased region" description="Low complexity" evidence="10">
    <location>
        <begin position="1048"/>
        <end position="1058"/>
    </location>
</feature>
<evidence type="ECO:0000256" key="9">
    <source>
        <dbReference type="ARBA" id="ARBA00023242"/>
    </source>
</evidence>
<dbReference type="PANTHER" id="PTHR12360:SF12">
    <property type="entry name" value="TRANSCRIPTIONAL REPRESSOR NF-X1"/>
    <property type="match status" value="1"/>
</dbReference>
<gene>
    <name evidence="12" type="ORF">BD311DRAFT_867006</name>
</gene>
<feature type="compositionally biased region" description="Low complexity" evidence="10">
    <location>
        <begin position="1077"/>
        <end position="1097"/>
    </location>
</feature>
<evidence type="ECO:0000256" key="7">
    <source>
        <dbReference type="ARBA" id="ARBA00023015"/>
    </source>
</evidence>
<keyword evidence="7" id="KW-0805">Transcription regulation</keyword>
<evidence type="ECO:0000256" key="10">
    <source>
        <dbReference type="SAM" id="MobiDB-lite"/>
    </source>
</evidence>
<dbReference type="OrthoDB" id="6512771at2759"/>
<evidence type="ECO:0000256" key="3">
    <source>
        <dbReference type="ARBA" id="ARBA00022723"/>
    </source>
</evidence>
<feature type="compositionally biased region" description="Basic and acidic residues" evidence="10">
    <location>
        <begin position="190"/>
        <end position="204"/>
    </location>
</feature>
<evidence type="ECO:0000256" key="4">
    <source>
        <dbReference type="ARBA" id="ARBA00022737"/>
    </source>
</evidence>
<evidence type="ECO:0000256" key="2">
    <source>
        <dbReference type="ARBA" id="ARBA00007269"/>
    </source>
</evidence>
<evidence type="ECO:0000259" key="11">
    <source>
        <dbReference type="PROSITE" id="PS51061"/>
    </source>
</evidence>
<sequence>MPDTAAAPSTTAPASGNADPGAQRHRPRRPPQHRKRAEDHGPRPATGDGPEGPISSTSRGEGASRPRWPRAPKSQDAHPGEPSRPRRGGPPGGKHQEKKAQGDALVGHDAPKGEGSNRQPRPKGRGGRPGEGHLDAAPSSETSTPKRFTKEKDTLLEGTPASRNLRQRRRKFGGELTDGRNESVTQDAPPTEKYRSTAPKLKADDLTSRLTEELSTPPYPDCLICFAPIIPMQPTWSCSPSHPALAATDDEGASPGKRQPADISAQCCWMTFHLKCIKPWAVKSVKDVEEAWRARGEERQGDWRCPGCQSKRSAIPSSYWCFCGSTPDPKPPRLATPHSCANPCTRTRVCGHPCSLNCHPGPCPPCQVTTSHACYCGKETISFRCSNLSHGRATTELSCHQFCERKLSCGNHVCQEICHPGKCSPCLVRETARCYCGKVEKDLGCGEGEDKECAVVRDGQEEKWVGRFACEETCDRPFDCGIHHCKKSCHVPSPTPAPCPRSPKIVTHCPCGKHALTPESAPFFPPGALLTRTACTDPVPTCASTCMKPLEGCEHVCSAKCHTGPCPPCSIRIVRPCRCGSTTREVLCSQDQAMARVRARGESGPDSEILCERPCHSLRECGRHQCNRICCPLAAVLASLAKGKGKKKPADALVDPEGWHQCDLVCGKPLSCGNHHCAERDHKGACPPCLRSSFDEMVCYCGRTVLEPPIPCGTRMACMYPCPRPPPLCGHPKMPHLCHEDPTPCPPCVHLTTKQCACGKKMVDHVKCSQAQEKVSCGATCGKLLPCGFHHCERSCHADACGDCHATCGKPRKLCLPALHACQLSCHAPASCDESEPCRAIVTITCPCGRIRQPIPCGRSLSNPGGRESTQQLKCSNECAIAKRNALLAEALGINPDRDSRANQVTYSDELASFARANVKFCALVEKSFADFLATDKKSQVLPHMPEQKRKFVHDLAAVYRMDTQMVDQEPHRSVQLIRRVDSRVPAPLLSASVGGASGLGKLADLRSAGGLQSLSRPSFSRASLAPVSQPAPGTSSGRGWTSVVARPPQSASPAPSSWGTPPRTKTPVRPAPSPGPIRTAPITAPALAPVATPLSPQDVPDDWEDVA</sequence>
<dbReference type="Proteomes" id="UP000292957">
    <property type="component" value="Unassembled WGS sequence"/>
</dbReference>
<proteinExistence type="inferred from homology"/>
<accession>A0A4Q9MFJ6</accession>
<protein>
    <recommendedName>
        <fullName evidence="11">R3H domain-containing protein</fullName>
    </recommendedName>
</protein>
<dbReference type="EMBL" id="ML143450">
    <property type="protein sequence ID" value="TBU26154.1"/>
    <property type="molecule type" value="Genomic_DNA"/>
</dbReference>
<feature type="region of interest" description="Disordered" evidence="10">
    <location>
        <begin position="1"/>
        <end position="204"/>
    </location>
</feature>
<dbReference type="PROSITE" id="PS51061">
    <property type="entry name" value="R3H"/>
    <property type="match status" value="1"/>
</dbReference>
<name>A0A4Q9MFJ6_9APHY</name>
<keyword evidence="8" id="KW-0804">Transcription</keyword>